<keyword evidence="1" id="KW-0175">Coiled coil</keyword>
<keyword evidence="3" id="KW-1185">Reference proteome</keyword>
<evidence type="ECO:0000313" key="3">
    <source>
        <dbReference type="Proteomes" id="UP000054018"/>
    </source>
</evidence>
<feature type="non-terminal residue" evidence="2">
    <location>
        <position position="64"/>
    </location>
</feature>
<dbReference type="OrthoDB" id="424974at2759"/>
<organism evidence="2 3">
    <name type="scientific">Pisolithus microcarpus 441</name>
    <dbReference type="NCBI Taxonomy" id="765257"/>
    <lineage>
        <taxon>Eukaryota</taxon>
        <taxon>Fungi</taxon>
        <taxon>Dikarya</taxon>
        <taxon>Basidiomycota</taxon>
        <taxon>Agaricomycotina</taxon>
        <taxon>Agaricomycetes</taxon>
        <taxon>Agaricomycetidae</taxon>
        <taxon>Boletales</taxon>
        <taxon>Sclerodermatineae</taxon>
        <taxon>Pisolithaceae</taxon>
        <taxon>Pisolithus</taxon>
    </lineage>
</organism>
<feature type="non-terminal residue" evidence="2">
    <location>
        <position position="1"/>
    </location>
</feature>
<dbReference type="HOGENOM" id="CLU_2873951_0_0_1"/>
<protein>
    <submittedName>
        <fullName evidence="2">Uncharacterized protein</fullName>
    </submittedName>
</protein>
<reference evidence="3" key="2">
    <citation type="submission" date="2015-01" db="EMBL/GenBank/DDBJ databases">
        <title>Evolutionary Origins and Diversification of the Mycorrhizal Mutualists.</title>
        <authorList>
            <consortium name="DOE Joint Genome Institute"/>
            <consortium name="Mycorrhizal Genomics Consortium"/>
            <person name="Kohler A."/>
            <person name="Kuo A."/>
            <person name="Nagy L.G."/>
            <person name="Floudas D."/>
            <person name="Copeland A."/>
            <person name="Barry K.W."/>
            <person name="Cichocki N."/>
            <person name="Veneault-Fourrey C."/>
            <person name="LaButti K."/>
            <person name="Lindquist E.A."/>
            <person name="Lipzen A."/>
            <person name="Lundell T."/>
            <person name="Morin E."/>
            <person name="Murat C."/>
            <person name="Riley R."/>
            <person name="Ohm R."/>
            <person name="Sun H."/>
            <person name="Tunlid A."/>
            <person name="Henrissat B."/>
            <person name="Grigoriev I.V."/>
            <person name="Hibbett D.S."/>
            <person name="Martin F."/>
        </authorList>
    </citation>
    <scope>NUCLEOTIDE SEQUENCE [LARGE SCALE GENOMIC DNA]</scope>
    <source>
        <strain evidence="3">441</strain>
    </source>
</reference>
<feature type="coiled-coil region" evidence="1">
    <location>
        <begin position="24"/>
        <end position="51"/>
    </location>
</feature>
<proteinExistence type="predicted"/>
<sequence length="64" mass="7508">IKCDKKVPCQSCRHPFCRFVLAATEHLHRRIAKMSERIQQLEDALCELQAKHSMEPHPLLRSEL</sequence>
<dbReference type="AlphaFoldDB" id="A0A0C9YEI0"/>
<reference evidence="2 3" key="1">
    <citation type="submission" date="2014-04" db="EMBL/GenBank/DDBJ databases">
        <authorList>
            <consortium name="DOE Joint Genome Institute"/>
            <person name="Kuo A."/>
            <person name="Kohler A."/>
            <person name="Costa M.D."/>
            <person name="Nagy L.G."/>
            <person name="Floudas D."/>
            <person name="Copeland A."/>
            <person name="Barry K.W."/>
            <person name="Cichocki N."/>
            <person name="Veneault-Fourrey C."/>
            <person name="LaButti K."/>
            <person name="Lindquist E.A."/>
            <person name="Lipzen A."/>
            <person name="Lundell T."/>
            <person name="Morin E."/>
            <person name="Murat C."/>
            <person name="Sun H."/>
            <person name="Tunlid A."/>
            <person name="Henrissat B."/>
            <person name="Grigoriev I.V."/>
            <person name="Hibbett D.S."/>
            <person name="Martin F."/>
            <person name="Nordberg H.P."/>
            <person name="Cantor M.N."/>
            <person name="Hua S.X."/>
        </authorList>
    </citation>
    <scope>NUCLEOTIDE SEQUENCE [LARGE SCALE GENOMIC DNA]</scope>
    <source>
        <strain evidence="2 3">441</strain>
    </source>
</reference>
<name>A0A0C9YEI0_9AGAM</name>
<dbReference type="EMBL" id="KN833728">
    <property type="protein sequence ID" value="KIK23270.1"/>
    <property type="molecule type" value="Genomic_DNA"/>
</dbReference>
<dbReference type="STRING" id="765257.A0A0C9YEI0"/>
<evidence type="ECO:0000256" key="1">
    <source>
        <dbReference type="SAM" id="Coils"/>
    </source>
</evidence>
<evidence type="ECO:0000313" key="2">
    <source>
        <dbReference type="EMBL" id="KIK23270.1"/>
    </source>
</evidence>
<dbReference type="Proteomes" id="UP000054018">
    <property type="component" value="Unassembled WGS sequence"/>
</dbReference>
<gene>
    <name evidence="2" type="ORF">PISMIDRAFT_66141</name>
</gene>
<accession>A0A0C9YEI0</accession>